<sequence>MKLKVMILNNDWVIGRGIVLCTEDGLVLPGQVKVDSTGPDSIEGHTTIAVQFIVDGERVAWSNDVPVPLLRDEQAPGGGSKV</sequence>
<proteinExistence type="predicted"/>
<evidence type="ECO:0000313" key="1">
    <source>
        <dbReference type="EMBL" id="AHE55900.1"/>
    </source>
</evidence>
<protein>
    <submittedName>
        <fullName evidence="1">Uncharacterized protein</fullName>
    </submittedName>
</protein>
<dbReference type="PATRIC" id="fig|1123269.5.peg.4173"/>
<gene>
    <name evidence="1" type="ORF">NX02_21325</name>
</gene>
<dbReference type="AlphaFoldDB" id="W0AJQ2"/>
<dbReference type="HOGENOM" id="CLU_2556543_0_0_5"/>
<dbReference type="RefSeq" id="WP_025294060.1">
    <property type="nucleotide sequence ID" value="NZ_CP006644.1"/>
</dbReference>
<dbReference type="KEGG" id="ssan:NX02_21325"/>
<dbReference type="STRING" id="1123269.NX02_21325"/>
<evidence type="ECO:0000313" key="2">
    <source>
        <dbReference type="Proteomes" id="UP000018851"/>
    </source>
</evidence>
<name>W0AJQ2_9SPHN</name>
<dbReference type="EMBL" id="CP006644">
    <property type="protein sequence ID" value="AHE55900.1"/>
    <property type="molecule type" value="Genomic_DNA"/>
</dbReference>
<accession>W0AJQ2</accession>
<organism evidence="1 2">
    <name type="scientific">Sphingomonas sanxanigenens DSM 19645 = NX02</name>
    <dbReference type="NCBI Taxonomy" id="1123269"/>
    <lineage>
        <taxon>Bacteria</taxon>
        <taxon>Pseudomonadati</taxon>
        <taxon>Pseudomonadota</taxon>
        <taxon>Alphaproteobacteria</taxon>
        <taxon>Sphingomonadales</taxon>
        <taxon>Sphingomonadaceae</taxon>
        <taxon>Sphingomonas</taxon>
    </lineage>
</organism>
<reference evidence="1 2" key="1">
    <citation type="submission" date="2013-07" db="EMBL/GenBank/DDBJ databases">
        <title>Completed genome of Sphingomonas sanxanigenens NX02.</title>
        <authorList>
            <person name="Ma T."/>
            <person name="Huang H."/>
            <person name="Wu M."/>
            <person name="Li X."/>
            <person name="Li G."/>
        </authorList>
    </citation>
    <scope>NUCLEOTIDE SEQUENCE [LARGE SCALE GENOMIC DNA]</scope>
    <source>
        <strain evidence="1 2">NX02</strain>
    </source>
</reference>
<dbReference type="Proteomes" id="UP000018851">
    <property type="component" value="Chromosome"/>
</dbReference>
<keyword evidence="2" id="KW-1185">Reference proteome</keyword>